<protein>
    <submittedName>
        <fullName evidence="4">Adam 17-like protease</fullName>
    </submittedName>
</protein>
<dbReference type="EMBL" id="REGN01012040">
    <property type="protein sequence ID" value="RMZ96592.1"/>
    <property type="molecule type" value="Genomic_DNA"/>
</dbReference>
<dbReference type="GO" id="GO:0006509">
    <property type="term" value="P:membrane protein ectodomain proteolysis"/>
    <property type="evidence" value="ECO:0007669"/>
    <property type="project" value="TreeGrafter"/>
</dbReference>
<dbReference type="PANTHER" id="PTHR45702">
    <property type="entry name" value="ADAM10/ADAM17 METALLOPEPTIDASE FAMILY MEMBER"/>
    <property type="match status" value="1"/>
</dbReference>
<dbReference type="InterPro" id="IPR051489">
    <property type="entry name" value="ADAM_Metalloproteinase"/>
</dbReference>
<evidence type="ECO:0000256" key="1">
    <source>
        <dbReference type="PROSITE-ProRule" id="PRU00276"/>
    </source>
</evidence>
<dbReference type="InterPro" id="IPR001590">
    <property type="entry name" value="Peptidase_M12B"/>
</dbReference>
<dbReference type="GO" id="GO:0007219">
    <property type="term" value="P:Notch signaling pathway"/>
    <property type="evidence" value="ECO:0007669"/>
    <property type="project" value="TreeGrafter"/>
</dbReference>
<gene>
    <name evidence="4" type="ORF">BpHYR1_043920</name>
</gene>
<organism evidence="4 5">
    <name type="scientific">Brachionus plicatilis</name>
    <name type="common">Marine rotifer</name>
    <name type="synonym">Brachionus muelleri</name>
    <dbReference type="NCBI Taxonomy" id="10195"/>
    <lineage>
        <taxon>Eukaryota</taxon>
        <taxon>Metazoa</taxon>
        <taxon>Spiralia</taxon>
        <taxon>Gnathifera</taxon>
        <taxon>Rotifera</taxon>
        <taxon>Eurotatoria</taxon>
        <taxon>Monogononta</taxon>
        <taxon>Pseudotrocha</taxon>
        <taxon>Ploima</taxon>
        <taxon>Brachionidae</taxon>
        <taxon>Brachionus</taxon>
    </lineage>
</organism>
<evidence type="ECO:0000259" key="3">
    <source>
        <dbReference type="PROSITE" id="PS50215"/>
    </source>
</evidence>
<feature type="binding site" evidence="1">
    <location>
        <position position="418"/>
    </location>
    <ligand>
        <name>Zn(2+)</name>
        <dbReference type="ChEBI" id="CHEBI:29105"/>
        <note>catalytic</note>
    </ligand>
</feature>
<dbReference type="GO" id="GO:0046872">
    <property type="term" value="F:metal ion binding"/>
    <property type="evidence" value="ECO:0007669"/>
    <property type="project" value="UniProtKB-KW"/>
</dbReference>
<comment type="caution">
    <text evidence="4">The sequence shown here is derived from an EMBL/GenBank/DDBJ whole genome shotgun (WGS) entry which is preliminary data.</text>
</comment>
<dbReference type="Pfam" id="PF13688">
    <property type="entry name" value="Reprolysin_5"/>
    <property type="match status" value="1"/>
</dbReference>
<dbReference type="GO" id="GO:0004222">
    <property type="term" value="F:metalloendopeptidase activity"/>
    <property type="evidence" value="ECO:0007669"/>
    <property type="project" value="InterPro"/>
</dbReference>
<sequence length="456" mass="52228">MKFPTSILLILIHLDSAIHKQCLAEYVYDDSELPLKSYEKLDYENFEFKSDTSRSKRDTQVLDNFYIAPNRLKFRAFNRNFNLILRRDEAIVGDNLSIELRYSNKPSEFLKDSFSSNYFRGIVENESYSEVIVYFEEATQSNSSGQPLIFAHIRIINGTNENNFYIEPFQSSGLANSKFKYLVYRTEDIDSNILSNGVFNTTVCHPKYAKANSQSKRNNIFSRVKSRTKRQNRSKKLKNRCHLALVADHKFYKEIGNSNDKLITAYMVMNIIVAVNNIFTGTKWIFDEGKPNSNYGFSIDKIIIHKEPTINVYNHYNNKNSSKNADTILNLFGKEDWSNYCLAHLFTYQNFENSVLGLAYVSSPLPYSIGGICSEPSFFREKSSSVNTGLSSYKSISSKQGRLLQKEAELVTAHELGHNWGSEHDPSKPDCMPSPSEGGNYLMYSFSNSGNDKNNM</sequence>
<evidence type="ECO:0000313" key="4">
    <source>
        <dbReference type="EMBL" id="RMZ96592.1"/>
    </source>
</evidence>
<feature type="domain" description="Peptidase M12B" evidence="3">
    <location>
        <begin position="239"/>
        <end position="456"/>
    </location>
</feature>
<reference evidence="4 5" key="1">
    <citation type="journal article" date="2018" name="Sci. Rep.">
        <title>Genomic signatures of local adaptation to the degree of environmental predictability in rotifers.</title>
        <authorList>
            <person name="Franch-Gras L."/>
            <person name="Hahn C."/>
            <person name="Garcia-Roger E.M."/>
            <person name="Carmona M.J."/>
            <person name="Serra M."/>
            <person name="Gomez A."/>
        </authorList>
    </citation>
    <scope>NUCLEOTIDE SEQUENCE [LARGE SCALE GENOMIC DNA]</scope>
    <source>
        <strain evidence="4">HYR1</strain>
    </source>
</reference>
<dbReference type="OrthoDB" id="2131567at2759"/>
<dbReference type="PANTHER" id="PTHR45702:SF6">
    <property type="entry name" value="DISINTEGRIN AND METALLOPROTEINASE DOMAIN-CONTAINING PROTEIN 17"/>
    <property type="match status" value="1"/>
</dbReference>
<dbReference type="Gene3D" id="3.40.390.10">
    <property type="entry name" value="Collagenase (Catalytic Domain)"/>
    <property type="match status" value="1"/>
</dbReference>
<feature type="binding site" evidence="1">
    <location>
        <position position="414"/>
    </location>
    <ligand>
        <name>Zn(2+)</name>
        <dbReference type="ChEBI" id="CHEBI:29105"/>
        <note>catalytic</note>
    </ligand>
</feature>
<accession>A0A3M7PC08</accession>
<keyword evidence="5" id="KW-1185">Reference proteome</keyword>
<dbReference type="GO" id="GO:0005886">
    <property type="term" value="C:plasma membrane"/>
    <property type="evidence" value="ECO:0007669"/>
    <property type="project" value="TreeGrafter"/>
</dbReference>
<comment type="caution">
    <text evidence="1">Lacks conserved residue(s) required for the propagation of feature annotation.</text>
</comment>
<keyword evidence="1" id="KW-0862">Zinc</keyword>
<dbReference type="InterPro" id="IPR024079">
    <property type="entry name" value="MetalloPept_cat_dom_sf"/>
</dbReference>
<keyword evidence="4" id="KW-0645">Protease</keyword>
<feature type="chain" id="PRO_5017959045" evidence="2">
    <location>
        <begin position="25"/>
        <end position="456"/>
    </location>
</feature>
<keyword evidence="2" id="KW-0732">Signal</keyword>
<keyword evidence="1" id="KW-0479">Metal-binding</keyword>
<feature type="non-terminal residue" evidence="4">
    <location>
        <position position="456"/>
    </location>
</feature>
<feature type="signal peptide" evidence="2">
    <location>
        <begin position="1"/>
        <end position="24"/>
    </location>
</feature>
<dbReference type="Proteomes" id="UP000276133">
    <property type="component" value="Unassembled WGS sequence"/>
</dbReference>
<feature type="active site" evidence="1">
    <location>
        <position position="415"/>
    </location>
</feature>
<evidence type="ECO:0000256" key="2">
    <source>
        <dbReference type="SAM" id="SignalP"/>
    </source>
</evidence>
<dbReference type="AlphaFoldDB" id="A0A3M7PC08"/>
<evidence type="ECO:0000313" key="5">
    <source>
        <dbReference type="Proteomes" id="UP000276133"/>
    </source>
</evidence>
<proteinExistence type="predicted"/>
<dbReference type="STRING" id="10195.A0A3M7PC08"/>
<keyword evidence="4" id="KW-0378">Hydrolase</keyword>
<name>A0A3M7PC08_BRAPC</name>
<dbReference type="SUPFAM" id="SSF55486">
    <property type="entry name" value="Metalloproteases ('zincins'), catalytic domain"/>
    <property type="match status" value="1"/>
</dbReference>
<dbReference type="PROSITE" id="PS50215">
    <property type="entry name" value="ADAM_MEPRO"/>
    <property type="match status" value="1"/>
</dbReference>
<feature type="binding site" evidence="1">
    <location>
        <position position="424"/>
    </location>
    <ligand>
        <name>Zn(2+)</name>
        <dbReference type="ChEBI" id="CHEBI:29105"/>
        <note>catalytic</note>
    </ligand>
</feature>